<feature type="region of interest" description="Disordered" evidence="15">
    <location>
        <begin position="159"/>
        <end position="211"/>
    </location>
</feature>
<dbReference type="InterPro" id="IPR012337">
    <property type="entry name" value="RNaseH-like_sf"/>
</dbReference>
<feature type="active site" evidence="13">
    <location>
        <position position="141"/>
    </location>
</feature>
<evidence type="ECO:0000256" key="6">
    <source>
        <dbReference type="ARBA" id="ARBA00022763"/>
    </source>
</evidence>
<dbReference type="PROSITE" id="PS01321">
    <property type="entry name" value="RUVC"/>
    <property type="match status" value="1"/>
</dbReference>
<evidence type="ECO:0000256" key="7">
    <source>
        <dbReference type="ARBA" id="ARBA00022801"/>
    </source>
</evidence>
<dbReference type="PANTHER" id="PTHR30194">
    <property type="entry name" value="CROSSOVER JUNCTION ENDODEOXYRIBONUCLEASE RUVC"/>
    <property type="match status" value="1"/>
</dbReference>
<comment type="catalytic activity">
    <reaction evidence="12 13">
        <text>Endonucleolytic cleavage at a junction such as a reciprocal single-stranded crossover between two homologous DNA duplexes (Holliday junction).</text>
        <dbReference type="EC" id="3.1.21.10"/>
    </reaction>
</comment>
<proteinExistence type="inferred from homology"/>
<evidence type="ECO:0000256" key="15">
    <source>
        <dbReference type="SAM" id="MobiDB-lite"/>
    </source>
</evidence>
<dbReference type="EMBL" id="LVZK01000003">
    <property type="protein sequence ID" value="OAP85169.1"/>
    <property type="molecule type" value="Genomic_DNA"/>
</dbReference>
<keyword evidence="7 13" id="KW-0378">Hydrolase</keyword>
<feature type="binding site" evidence="13">
    <location>
        <position position="68"/>
    </location>
    <ligand>
        <name>Mg(2+)</name>
        <dbReference type="ChEBI" id="CHEBI:18420"/>
        <label>2</label>
    </ligand>
</feature>
<dbReference type="GO" id="GO:0006310">
    <property type="term" value="P:DNA recombination"/>
    <property type="evidence" value="ECO:0007669"/>
    <property type="project" value="UniProtKB-UniRule"/>
</dbReference>
<keyword evidence="3 13" id="KW-0540">Nuclease</keyword>
<evidence type="ECO:0000256" key="13">
    <source>
        <dbReference type="HAMAP-Rule" id="MF_00034"/>
    </source>
</evidence>
<dbReference type="GO" id="GO:0008821">
    <property type="term" value="F:crossover junction DNA endonuclease activity"/>
    <property type="evidence" value="ECO:0007669"/>
    <property type="project" value="UniProtKB-UniRule"/>
</dbReference>
<dbReference type="CDD" id="cd16962">
    <property type="entry name" value="RuvC"/>
    <property type="match status" value="1"/>
</dbReference>
<dbReference type="GO" id="GO:0006281">
    <property type="term" value="P:DNA repair"/>
    <property type="evidence" value="ECO:0007669"/>
    <property type="project" value="UniProtKB-UniRule"/>
</dbReference>
<protein>
    <recommendedName>
        <fullName evidence="13 14">Crossover junction endodeoxyribonuclease RuvC</fullName>
        <ecNumber evidence="13 14">3.1.21.10</ecNumber>
    </recommendedName>
    <alternativeName>
        <fullName evidence="13">Holliday junction nuclease RuvC</fullName>
    </alternativeName>
    <alternativeName>
        <fullName evidence="13">Holliday junction resolvase RuvC</fullName>
    </alternativeName>
</protein>
<keyword evidence="11 13" id="KW-0234">DNA repair</keyword>
<reference evidence="16 17" key="1">
    <citation type="submission" date="2016-04" db="EMBL/GenBank/DDBJ databases">
        <title>Peptidophaga gingivicola gen. nov., sp. nov., isolated from human subgingival plaque.</title>
        <authorList>
            <person name="Beall C.J."/>
            <person name="Mokrzan E.M."/>
            <person name="Griffen A.L."/>
            <person name="Leys E.J."/>
        </authorList>
    </citation>
    <scope>NUCLEOTIDE SEQUENCE [LARGE SCALE GENOMIC DNA]</scope>
    <source>
        <strain evidence="16 17">BA112</strain>
    </source>
</reference>
<sequence>MRVLGVDPGLTRCGMGTVDAGGARRVSLVDMRVVRSPAELAPHKRLLIIADGLQEVIDAFKPDVVAVERVFAQSNVRSVTGTAQVAGIVMLAAARAGLRLAMHTPSEVKAAVTGNGRADKRQVQVMVQRILRLASLPRPADAADAVAIAIAHSWRGSALSDEEPDQAQHGGAGTLPRATGGDLTPAQRMWAGAERMSRRHGAVAPAAKNDV</sequence>
<keyword evidence="10 13" id="KW-0233">DNA recombination</keyword>
<dbReference type="FunFam" id="3.30.420.10:FF:000002">
    <property type="entry name" value="Crossover junction endodeoxyribonuclease RuvC"/>
    <property type="match status" value="1"/>
</dbReference>
<keyword evidence="4 13" id="KW-0479">Metal-binding</keyword>
<keyword evidence="2 13" id="KW-0963">Cytoplasm</keyword>
<evidence type="ECO:0000256" key="8">
    <source>
        <dbReference type="ARBA" id="ARBA00022842"/>
    </source>
</evidence>
<evidence type="ECO:0000256" key="5">
    <source>
        <dbReference type="ARBA" id="ARBA00022759"/>
    </source>
</evidence>
<dbReference type="PRINTS" id="PR00696">
    <property type="entry name" value="RSOLVASERUVC"/>
</dbReference>
<keyword evidence="17" id="KW-1185">Reference proteome</keyword>
<dbReference type="EC" id="3.1.21.10" evidence="13 14"/>
<dbReference type="InterPro" id="IPR036397">
    <property type="entry name" value="RNaseH_sf"/>
</dbReference>
<keyword evidence="5 13" id="KW-0255">Endonuclease</keyword>
<dbReference type="GO" id="GO:0005737">
    <property type="term" value="C:cytoplasm"/>
    <property type="evidence" value="ECO:0007669"/>
    <property type="project" value="UniProtKB-SubCell"/>
</dbReference>
<keyword evidence="8 13" id="KW-0460">Magnesium</keyword>
<dbReference type="PANTHER" id="PTHR30194:SF3">
    <property type="entry name" value="CROSSOVER JUNCTION ENDODEOXYRIBONUCLEASE RUVC"/>
    <property type="match status" value="1"/>
</dbReference>
<evidence type="ECO:0000256" key="12">
    <source>
        <dbReference type="ARBA" id="ARBA00029354"/>
    </source>
</evidence>
<dbReference type="AlphaFoldDB" id="A0A179B1J3"/>
<keyword evidence="6 13" id="KW-0227">DNA damage</keyword>
<dbReference type="NCBIfam" id="TIGR00228">
    <property type="entry name" value="ruvC"/>
    <property type="match status" value="1"/>
</dbReference>
<comment type="cofactor">
    <cofactor evidence="13">
        <name>Mg(2+)</name>
        <dbReference type="ChEBI" id="CHEBI:18420"/>
    </cofactor>
    <text evidence="13">Binds 2 Mg(2+) ion per subunit.</text>
</comment>
<dbReference type="GO" id="GO:0003677">
    <property type="term" value="F:DNA binding"/>
    <property type="evidence" value="ECO:0007669"/>
    <property type="project" value="UniProtKB-KW"/>
</dbReference>
<name>A0A179B1J3_9ACTO</name>
<evidence type="ECO:0000256" key="1">
    <source>
        <dbReference type="ARBA" id="ARBA00009518"/>
    </source>
</evidence>
<evidence type="ECO:0000256" key="3">
    <source>
        <dbReference type="ARBA" id="ARBA00022722"/>
    </source>
</evidence>
<comment type="similarity">
    <text evidence="1 13">Belongs to the RuvC family.</text>
</comment>
<dbReference type="OrthoDB" id="9805499at2"/>
<evidence type="ECO:0000256" key="11">
    <source>
        <dbReference type="ARBA" id="ARBA00023204"/>
    </source>
</evidence>
<dbReference type="Pfam" id="PF02075">
    <property type="entry name" value="RuvC"/>
    <property type="match status" value="1"/>
</dbReference>
<evidence type="ECO:0000256" key="14">
    <source>
        <dbReference type="NCBIfam" id="TIGR00228"/>
    </source>
</evidence>
<keyword evidence="9 13" id="KW-0238">DNA-binding</keyword>
<dbReference type="InterPro" id="IPR020563">
    <property type="entry name" value="X-over_junc_endoDNase_Mg_BS"/>
</dbReference>
<comment type="function">
    <text evidence="13">The RuvA-RuvB-RuvC complex processes Holliday junction (HJ) DNA during genetic recombination and DNA repair. Endonuclease that resolves HJ intermediates. Cleaves cruciform DNA by making single-stranded nicks across the HJ at symmetrical positions within the homologous arms, yielding a 5'-phosphate and a 3'-hydroxyl group; requires a central core of homology in the junction. The consensus cleavage sequence is 5'-(A/T)TT(C/G)-3'. Cleavage occurs on the 3'-side of the TT dinucleotide at the point of strand exchange. HJ branch migration catalyzed by RuvA-RuvB allows RuvC to scan DNA until it finds its consensus sequence, where it cleaves and resolves the cruciform DNA.</text>
</comment>
<feature type="active site" evidence="13">
    <location>
        <position position="7"/>
    </location>
</feature>
<dbReference type="InterPro" id="IPR002176">
    <property type="entry name" value="X-over_junc_endoDNase_RuvC"/>
</dbReference>
<dbReference type="Proteomes" id="UP000078368">
    <property type="component" value="Unassembled WGS sequence"/>
</dbReference>
<dbReference type="HAMAP" id="MF_00034">
    <property type="entry name" value="RuvC"/>
    <property type="match status" value="1"/>
</dbReference>
<evidence type="ECO:0000313" key="17">
    <source>
        <dbReference type="Proteomes" id="UP000078368"/>
    </source>
</evidence>
<dbReference type="STRING" id="1823756.A4H34_08610"/>
<dbReference type="SUPFAM" id="SSF53098">
    <property type="entry name" value="Ribonuclease H-like"/>
    <property type="match status" value="1"/>
</dbReference>
<dbReference type="GO" id="GO:0000287">
    <property type="term" value="F:magnesium ion binding"/>
    <property type="evidence" value="ECO:0007669"/>
    <property type="project" value="UniProtKB-UniRule"/>
</dbReference>
<comment type="caution">
    <text evidence="16">The sequence shown here is derived from an EMBL/GenBank/DDBJ whole genome shotgun (WGS) entry which is preliminary data.</text>
</comment>
<comment type="subcellular location">
    <subcellularLocation>
        <location evidence="13">Cytoplasm</location>
    </subcellularLocation>
</comment>
<evidence type="ECO:0000256" key="4">
    <source>
        <dbReference type="ARBA" id="ARBA00022723"/>
    </source>
</evidence>
<dbReference type="Gene3D" id="3.30.420.10">
    <property type="entry name" value="Ribonuclease H-like superfamily/Ribonuclease H"/>
    <property type="match status" value="1"/>
</dbReference>
<evidence type="ECO:0000313" key="16">
    <source>
        <dbReference type="EMBL" id="OAP85169.1"/>
    </source>
</evidence>
<dbReference type="GO" id="GO:0048476">
    <property type="term" value="C:Holliday junction resolvase complex"/>
    <property type="evidence" value="ECO:0007669"/>
    <property type="project" value="UniProtKB-UniRule"/>
</dbReference>
<evidence type="ECO:0000256" key="2">
    <source>
        <dbReference type="ARBA" id="ARBA00022490"/>
    </source>
</evidence>
<dbReference type="RefSeq" id="WP_064231826.1">
    <property type="nucleotide sequence ID" value="NZ_LVZK01000003.1"/>
</dbReference>
<feature type="binding site" evidence="13">
    <location>
        <position position="7"/>
    </location>
    <ligand>
        <name>Mg(2+)</name>
        <dbReference type="ChEBI" id="CHEBI:18420"/>
        <label>1</label>
    </ligand>
</feature>
<gene>
    <name evidence="13" type="primary">ruvC</name>
    <name evidence="16" type="ORF">A4H34_08610</name>
</gene>
<comment type="subunit">
    <text evidence="13">Homodimer which binds Holliday junction (HJ) DNA. The HJ becomes 2-fold symmetrical on binding to RuvC with unstacked arms; it has a different conformation from HJ DNA in complex with RuvA. In the full resolvosome a probable DNA-RuvA(4)-RuvB(12)-RuvC(2) complex forms which resolves the HJ.</text>
</comment>
<evidence type="ECO:0000256" key="10">
    <source>
        <dbReference type="ARBA" id="ARBA00023172"/>
    </source>
</evidence>
<accession>A0A179B1J3</accession>
<feature type="binding site" evidence="13">
    <location>
        <position position="141"/>
    </location>
    <ligand>
        <name>Mg(2+)</name>
        <dbReference type="ChEBI" id="CHEBI:18420"/>
        <label>1</label>
    </ligand>
</feature>
<feature type="active site" evidence="13">
    <location>
        <position position="68"/>
    </location>
</feature>
<organism evidence="16 17">
    <name type="scientific">Peptidiphaga gingivicola</name>
    <dbReference type="NCBI Taxonomy" id="2741497"/>
    <lineage>
        <taxon>Bacteria</taxon>
        <taxon>Bacillati</taxon>
        <taxon>Actinomycetota</taxon>
        <taxon>Actinomycetes</taxon>
        <taxon>Actinomycetales</taxon>
        <taxon>Actinomycetaceae</taxon>
        <taxon>Peptidiphaga</taxon>
    </lineage>
</organism>
<evidence type="ECO:0000256" key="9">
    <source>
        <dbReference type="ARBA" id="ARBA00023125"/>
    </source>
</evidence>